<dbReference type="AlphaFoldDB" id="A0A9D2ESL9"/>
<comment type="subcellular location">
    <subcellularLocation>
        <location evidence="1">Membrane</location>
        <topology evidence="1">Multi-pass membrane protein</topology>
    </subcellularLocation>
</comment>
<dbReference type="Pfam" id="PF05105">
    <property type="entry name" value="Phage_holin_4_1"/>
    <property type="match status" value="1"/>
</dbReference>
<comment type="caution">
    <text evidence="6">The sequence shown here is derived from an EMBL/GenBank/DDBJ whole genome shotgun (WGS) entry which is preliminary data.</text>
</comment>
<evidence type="ECO:0000256" key="4">
    <source>
        <dbReference type="ARBA" id="ARBA00023136"/>
    </source>
</evidence>
<dbReference type="GO" id="GO:0016020">
    <property type="term" value="C:membrane"/>
    <property type="evidence" value="ECO:0007669"/>
    <property type="project" value="UniProtKB-SubCell"/>
</dbReference>
<organism evidence="6 7">
    <name type="scientific">Candidatus Gemmiger excrementigallinarum</name>
    <dbReference type="NCBI Taxonomy" id="2838609"/>
    <lineage>
        <taxon>Bacteria</taxon>
        <taxon>Bacillati</taxon>
        <taxon>Bacillota</taxon>
        <taxon>Clostridia</taxon>
        <taxon>Eubacteriales</taxon>
        <taxon>Gemmiger</taxon>
    </lineage>
</organism>
<dbReference type="InterPro" id="IPR006480">
    <property type="entry name" value="Phage_holin_4_1"/>
</dbReference>
<name>A0A9D2ESL9_9FIRM</name>
<dbReference type="NCBIfam" id="TIGR01593">
    <property type="entry name" value="holin_tox_secr"/>
    <property type="match status" value="1"/>
</dbReference>
<proteinExistence type="predicted"/>
<dbReference type="Proteomes" id="UP000824048">
    <property type="component" value="Unassembled WGS sequence"/>
</dbReference>
<evidence type="ECO:0000256" key="1">
    <source>
        <dbReference type="ARBA" id="ARBA00004141"/>
    </source>
</evidence>
<keyword evidence="3 5" id="KW-1133">Transmembrane helix</keyword>
<keyword evidence="2 5" id="KW-0812">Transmembrane</keyword>
<evidence type="ECO:0000313" key="7">
    <source>
        <dbReference type="Proteomes" id="UP000824048"/>
    </source>
</evidence>
<evidence type="ECO:0000256" key="2">
    <source>
        <dbReference type="ARBA" id="ARBA00022692"/>
    </source>
</evidence>
<evidence type="ECO:0000256" key="5">
    <source>
        <dbReference type="SAM" id="Phobius"/>
    </source>
</evidence>
<protein>
    <submittedName>
        <fullName evidence="6">Phage holin family protein</fullName>
    </submittedName>
</protein>
<dbReference type="EMBL" id="DXBP01000059">
    <property type="protein sequence ID" value="HIZ42918.1"/>
    <property type="molecule type" value="Genomic_DNA"/>
</dbReference>
<reference evidence="6" key="1">
    <citation type="journal article" date="2021" name="PeerJ">
        <title>Extensive microbial diversity within the chicken gut microbiome revealed by metagenomics and culture.</title>
        <authorList>
            <person name="Gilroy R."/>
            <person name="Ravi A."/>
            <person name="Getino M."/>
            <person name="Pursley I."/>
            <person name="Horton D.L."/>
            <person name="Alikhan N.F."/>
            <person name="Baker D."/>
            <person name="Gharbi K."/>
            <person name="Hall N."/>
            <person name="Watson M."/>
            <person name="Adriaenssens E.M."/>
            <person name="Foster-Nyarko E."/>
            <person name="Jarju S."/>
            <person name="Secka A."/>
            <person name="Antonio M."/>
            <person name="Oren A."/>
            <person name="Chaudhuri R.R."/>
            <person name="La Ragione R."/>
            <person name="Hildebrand F."/>
            <person name="Pallen M.J."/>
        </authorList>
    </citation>
    <scope>NUCLEOTIDE SEQUENCE</scope>
    <source>
        <strain evidence="6">ChiSxjej1B13-11774</strain>
    </source>
</reference>
<accession>A0A9D2ESL9</accession>
<evidence type="ECO:0000313" key="6">
    <source>
        <dbReference type="EMBL" id="HIZ42918.1"/>
    </source>
</evidence>
<keyword evidence="4 5" id="KW-0472">Membrane</keyword>
<gene>
    <name evidence="6" type="ORF">H9811_10220</name>
</gene>
<sequence length="164" mass="17302">MDNSNIFLAIKAALVAFAGAFSAAFGWLGWLILAWVGCMVLDWISGSAAAAAQGNWSSAVARAGIWHKAGMIVVVLVAAVADCVLGMAVDHLPVLGIDYTVLVLPVILVWYIFTELGSIAENATDMGAPVPAWLTKLLAAGKQLAESQIDLPDDTDDTDDIFNR</sequence>
<evidence type="ECO:0000256" key="3">
    <source>
        <dbReference type="ARBA" id="ARBA00022989"/>
    </source>
</evidence>
<feature type="transmembrane region" description="Helical" evidence="5">
    <location>
        <begin position="94"/>
        <end position="113"/>
    </location>
</feature>
<reference evidence="6" key="2">
    <citation type="submission" date="2021-04" db="EMBL/GenBank/DDBJ databases">
        <authorList>
            <person name="Gilroy R."/>
        </authorList>
    </citation>
    <scope>NUCLEOTIDE SEQUENCE</scope>
    <source>
        <strain evidence="6">ChiSxjej1B13-11774</strain>
    </source>
</reference>
<feature type="transmembrane region" description="Helical" evidence="5">
    <location>
        <begin position="65"/>
        <end position="88"/>
    </location>
</feature>